<evidence type="ECO:0000313" key="2">
    <source>
        <dbReference type="EMBL" id="GAA4455348.1"/>
    </source>
</evidence>
<name>A0ABP8MW41_9BACT</name>
<feature type="region of interest" description="Disordered" evidence="1">
    <location>
        <begin position="1"/>
        <end position="29"/>
    </location>
</feature>
<reference evidence="3" key="1">
    <citation type="journal article" date="2019" name="Int. J. Syst. Evol. Microbiol.">
        <title>The Global Catalogue of Microorganisms (GCM) 10K type strain sequencing project: providing services to taxonomists for standard genome sequencing and annotation.</title>
        <authorList>
            <consortium name="The Broad Institute Genomics Platform"/>
            <consortium name="The Broad Institute Genome Sequencing Center for Infectious Disease"/>
            <person name="Wu L."/>
            <person name="Ma J."/>
        </authorList>
    </citation>
    <scope>NUCLEOTIDE SEQUENCE [LARGE SCALE GENOMIC DNA]</scope>
    <source>
        <strain evidence="3">JCM 17759</strain>
    </source>
</reference>
<accession>A0ABP8MW41</accession>
<evidence type="ECO:0000256" key="1">
    <source>
        <dbReference type="SAM" id="MobiDB-lite"/>
    </source>
</evidence>
<proteinExistence type="predicted"/>
<sequence length="98" mass="10642">MTDDSQKRSGGQPQLNYSVDHDRSKRSASVADLSGLHRIGDLAKAALNRRGIDPAKQPADDRDQLAQAAQGIADNAHVARRMAADARRHAMMPEVSRV</sequence>
<feature type="compositionally biased region" description="Polar residues" evidence="1">
    <location>
        <begin position="8"/>
        <end position="17"/>
    </location>
</feature>
<organism evidence="2 3">
    <name type="scientific">Novipirellula rosea</name>
    <dbReference type="NCBI Taxonomy" id="1031540"/>
    <lineage>
        <taxon>Bacteria</taxon>
        <taxon>Pseudomonadati</taxon>
        <taxon>Planctomycetota</taxon>
        <taxon>Planctomycetia</taxon>
        <taxon>Pirellulales</taxon>
        <taxon>Pirellulaceae</taxon>
        <taxon>Novipirellula</taxon>
    </lineage>
</organism>
<keyword evidence="3" id="KW-1185">Reference proteome</keyword>
<comment type="caution">
    <text evidence="2">The sequence shown here is derived from an EMBL/GenBank/DDBJ whole genome shotgun (WGS) entry which is preliminary data.</text>
</comment>
<dbReference type="EMBL" id="BAABGA010000035">
    <property type="protein sequence ID" value="GAA4455348.1"/>
    <property type="molecule type" value="Genomic_DNA"/>
</dbReference>
<evidence type="ECO:0000313" key="3">
    <source>
        <dbReference type="Proteomes" id="UP001500840"/>
    </source>
</evidence>
<dbReference type="Proteomes" id="UP001500840">
    <property type="component" value="Unassembled WGS sequence"/>
</dbReference>
<gene>
    <name evidence="2" type="ORF">GCM10023156_29180</name>
</gene>
<protein>
    <submittedName>
        <fullName evidence="2">Uncharacterized protein</fullName>
    </submittedName>
</protein>